<dbReference type="SUPFAM" id="SSF55785">
    <property type="entry name" value="PYP-like sensor domain (PAS domain)"/>
    <property type="match status" value="1"/>
</dbReference>
<dbReference type="Pfam" id="PF13426">
    <property type="entry name" value="PAS_9"/>
    <property type="match status" value="1"/>
</dbReference>
<evidence type="ECO:0000256" key="1">
    <source>
        <dbReference type="ARBA" id="ARBA00022801"/>
    </source>
</evidence>
<gene>
    <name evidence="4" type="ORF">NC661_16205</name>
</gene>
<keyword evidence="5" id="KW-1185">Reference proteome</keyword>
<dbReference type="CDD" id="cd00130">
    <property type="entry name" value="PAS"/>
    <property type="match status" value="1"/>
</dbReference>
<dbReference type="InterPro" id="IPR036457">
    <property type="entry name" value="PPM-type-like_dom_sf"/>
</dbReference>
<evidence type="ECO:0000259" key="3">
    <source>
        <dbReference type="PROSITE" id="PS50112"/>
    </source>
</evidence>
<name>A0A9X3WR72_9BACI</name>
<organism evidence="4 5">
    <name type="scientific">Aquibacillus koreensis</name>
    <dbReference type="NCBI Taxonomy" id="279446"/>
    <lineage>
        <taxon>Bacteria</taxon>
        <taxon>Bacillati</taxon>
        <taxon>Bacillota</taxon>
        <taxon>Bacilli</taxon>
        <taxon>Bacillales</taxon>
        <taxon>Bacillaceae</taxon>
        <taxon>Aquibacillus</taxon>
    </lineage>
</organism>
<keyword evidence="2" id="KW-0175">Coiled coil</keyword>
<dbReference type="Pfam" id="PF07228">
    <property type="entry name" value="SpoIIE"/>
    <property type="match status" value="1"/>
</dbReference>
<dbReference type="SMART" id="SM00331">
    <property type="entry name" value="PP2C_SIG"/>
    <property type="match status" value="1"/>
</dbReference>
<protein>
    <submittedName>
        <fullName evidence="4">SpoIIE family protein phosphatase</fullName>
    </submittedName>
</protein>
<evidence type="ECO:0000256" key="2">
    <source>
        <dbReference type="SAM" id="Coils"/>
    </source>
</evidence>
<reference evidence="4" key="1">
    <citation type="submission" date="2022-06" db="EMBL/GenBank/DDBJ databases">
        <title>Aquibacillus sp. a new bacterium isolated from soil saline samples.</title>
        <authorList>
            <person name="Galisteo C."/>
            <person name="De La Haba R."/>
            <person name="Sanchez-Porro C."/>
            <person name="Ventosa A."/>
        </authorList>
    </citation>
    <scope>NUCLEOTIDE SEQUENCE</scope>
    <source>
        <strain evidence="4">JCM 12387</strain>
    </source>
</reference>
<dbReference type="PROSITE" id="PS50112">
    <property type="entry name" value="PAS"/>
    <property type="match status" value="1"/>
</dbReference>
<dbReference type="InterPro" id="IPR035965">
    <property type="entry name" value="PAS-like_dom_sf"/>
</dbReference>
<dbReference type="EMBL" id="JAMQJZ010000015">
    <property type="protein sequence ID" value="MDC3421919.1"/>
    <property type="molecule type" value="Genomic_DNA"/>
</dbReference>
<dbReference type="NCBIfam" id="TIGR00229">
    <property type="entry name" value="sensory_box"/>
    <property type="match status" value="1"/>
</dbReference>
<feature type="domain" description="PAS" evidence="3">
    <location>
        <begin position="1"/>
        <end position="43"/>
    </location>
</feature>
<feature type="coiled-coil region" evidence="2">
    <location>
        <begin position="127"/>
        <end position="164"/>
    </location>
</feature>
<dbReference type="InterPro" id="IPR052016">
    <property type="entry name" value="Bact_Sigma-Reg"/>
</dbReference>
<dbReference type="SUPFAM" id="SSF81606">
    <property type="entry name" value="PP2C-like"/>
    <property type="match status" value="1"/>
</dbReference>
<dbReference type="PANTHER" id="PTHR43156">
    <property type="entry name" value="STAGE II SPORULATION PROTEIN E-RELATED"/>
    <property type="match status" value="1"/>
</dbReference>
<dbReference type="InterPro" id="IPR001932">
    <property type="entry name" value="PPM-type_phosphatase-like_dom"/>
</dbReference>
<dbReference type="RefSeq" id="WP_259870431.1">
    <property type="nucleotide sequence ID" value="NZ_JAMQJZ010000015.1"/>
</dbReference>
<dbReference type="Gene3D" id="3.30.450.20">
    <property type="entry name" value="PAS domain"/>
    <property type="match status" value="1"/>
</dbReference>
<dbReference type="AlphaFoldDB" id="A0A9X3WR72"/>
<accession>A0A9X3WR72</accession>
<evidence type="ECO:0000313" key="5">
    <source>
        <dbReference type="Proteomes" id="UP001145072"/>
    </source>
</evidence>
<comment type="caution">
    <text evidence="4">The sequence shown here is derived from an EMBL/GenBank/DDBJ whole genome shotgun (WGS) entry which is preliminary data.</text>
</comment>
<dbReference type="GO" id="GO:0016791">
    <property type="term" value="F:phosphatase activity"/>
    <property type="evidence" value="ECO:0007669"/>
    <property type="project" value="TreeGrafter"/>
</dbReference>
<dbReference type="Proteomes" id="UP001145072">
    <property type="component" value="Unassembled WGS sequence"/>
</dbReference>
<dbReference type="InterPro" id="IPR000014">
    <property type="entry name" value="PAS"/>
</dbReference>
<keyword evidence="1" id="KW-0378">Hydrolase</keyword>
<sequence length="400" mass="46010">MDQQLNLLPSGFFSLSTNYEILAVNHTLLQLLEYEKEQLIGQTIHTILSKSTSKFFQLMFYPLMTSKQKVDEMYLELKSKKGHDIPILIYATSDKNKVITCVIVPITKRNEYEDQLLEAKKVAEERLIEVNKVNHQLKTALRNLEEKQEELLKVNSQISKYKMETQKELQLAKNIQETSLTEKIDNNHIQIESYYNASSELSGDIYGFYQINEHQYGVILLDVMGHGISSSLITMSLGTLFQRLISKGVPTDLLMKELDEHLHGLFYNNEEAWHYCTAIYLFIDTNKQTIEYVNAGHPPGLYHGSNDAQKELFASSPPIGSFEGMYYQTNTFNFVKGSRILLYTDGVSESHRRVSLNEMLKKHISIPIDDFKQHLLAAIQTDNNQEGPHDDQCFIIIDLK</sequence>
<evidence type="ECO:0000313" key="4">
    <source>
        <dbReference type="EMBL" id="MDC3421919.1"/>
    </source>
</evidence>
<dbReference type="PANTHER" id="PTHR43156:SF14">
    <property type="entry name" value="PHOSPHOSERINE PHOSPHATASE RSBP"/>
    <property type="match status" value="1"/>
</dbReference>
<dbReference type="Gene3D" id="3.60.40.10">
    <property type="entry name" value="PPM-type phosphatase domain"/>
    <property type="match status" value="1"/>
</dbReference>
<proteinExistence type="predicted"/>